<organism evidence="1 2">
    <name type="scientific">Saprolegnia parasitica (strain CBS 223.65)</name>
    <dbReference type="NCBI Taxonomy" id="695850"/>
    <lineage>
        <taxon>Eukaryota</taxon>
        <taxon>Sar</taxon>
        <taxon>Stramenopiles</taxon>
        <taxon>Oomycota</taxon>
        <taxon>Saprolegniomycetes</taxon>
        <taxon>Saprolegniales</taxon>
        <taxon>Saprolegniaceae</taxon>
        <taxon>Saprolegnia</taxon>
    </lineage>
</organism>
<dbReference type="VEuPathDB" id="FungiDB:SPRG_15514"/>
<dbReference type="KEGG" id="spar:SPRG_15514"/>
<dbReference type="AlphaFoldDB" id="A0A067BJW4"/>
<gene>
    <name evidence="1" type="ORF">SPRG_15514</name>
</gene>
<name>A0A067BJW4_SAPPC</name>
<sequence length="113" mass="12683">MLRALAMAAEADAHSLSIEMTQYVNRSGNIELYRVNILDPTDRPWTFFGWNYLADWVVGEREVVSFQGDGGTVTAMSRYTMLSTLSLTDAAIPTRLSYICQQCVRYVTGAMMV</sequence>
<dbReference type="RefSeq" id="XP_012210570.1">
    <property type="nucleotide sequence ID" value="XM_012355180.1"/>
</dbReference>
<evidence type="ECO:0000313" key="1">
    <source>
        <dbReference type="EMBL" id="KDO18724.1"/>
    </source>
</evidence>
<dbReference type="Proteomes" id="UP000030745">
    <property type="component" value="Unassembled WGS sequence"/>
</dbReference>
<proteinExistence type="predicted"/>
<dbReference type="EMBL" id="KK583401">
    <property type="protein sequence ID" value="KDO18724.1"/>
    <property type="molecule type" value="Genomic_DNA"/>
</dbReference>
<keyword evidence="2" id="KW-1185">Reference proteome</keyword>
<protein>
    <submittedName>
        <fullName evidence="1">Uncharacterized protein</fullName>
    </submittedName>
</protein>
<dbReference type="GeneID" id="24137236"/>
<evidence type="ECO:0000313" key="2">
    <source>
        <dbReference type="Proteomes" id="UP000030745"/>
    </source>
</evidence>
<reference evidence="1 2" key="1">
    <citation type="journal article" date="2013" name="PLoS Genet.">
        <title>Distinctive expansion of potential virulence genes in the genome of the oomycete fish pathogen Saprolegnia parasitica.</title>
        <authorList>
            <person name="Jiang R.H."/>
            <person name="de Bruijn I."/>
            <person name="Haas B.J."/>
            <person name="Belmonte R."/>
            <person name="Lobach L."/>
            <person name="Christie J."/>
            <person name="van den Ackerveken G."/>
            <person name="Bottin A."/>
            <person name="Bulone V."/>
            <person name="Diaz-Moreno S.M."/>
            <person name="Dumas B."/>
            <person name="Fan L."/>
            <person name="Gaulin E."/>
            <person name="Govers F."/>
            <person name="Grenville-Briggs L.J."/>
            <person name="Horner N.R."/>
            <person name="Levin J.Z."/>
            <person name="Mammella M."/>
            <person name="Meijer H.J."/>
            <person name="Morris P."/>
            <person name="Nusbaum C."/>
            <person name="Oome S."/>
            <person name="Phillips A.J."/>
            <person name="van Rooyen D."/>
            <person name="Rzeszutek E."/>
            <person name="Saraiva M."/>
            <person name="Secombes C.J."/>
            <person name="Seidl M.F."/>
            <person name="Snel B."/>
            <person name="Stassen J.H."/>
            <person name="Sykes S."/>
            <person name="Tripathy S."/>
            <person name="van den Berg H."/>
            <person name="Vega-Arreguin J.C."/>
            <person name="Wawra S."/>
            <person name="Young S.K."/>
            <person name="Zeng Q."/>
            <person name="Dieguez-Uribeondo J."/>
            <person name="Russ C."/>
            <person name="Tyler B.M."/>
            <person name="van West P."/>
        </authorList>
    </citation>
    <scope>NUCLEOTIDE SEQUENCE [LARGE SCALE GENOMIC DNA]</scope>
    <source>
        <strain evidence="1 2">CBS 223.65</strain>
    </source>
</reference>
<accession>A0A067BJW4</accession>
<dbReference type="OrthoDB" id="10566865at2759"/>